<evidence type="ECO:0000313" key="1">
    <source>
        <dbReference type="EMBL" id="MCA9398034.1"/>
    </source>
</evidence>
<reference evidence="1" key="2">
    <citation type="journal article" date="2021" name="Microbiome">
        <title>Successional dynamics and alternative stable states in a saline activated sludge microbial community over 9 years.</title>
        <authorList>
            <person name="Wang Y."/>
            <person name="Ye J."/>
            <person name="Ju F."/>
            <person name="Liu L."/>
            <person name="Boyd J.A."/>
            <person name="Deng Y."/>
            <person name="Parks D.H."/>
            <person name="Jiang X."/>
            <person name="Yin X."/>
            <person name="Woodcroft B.J."/>
            <person name="Tyson G.W."/>
            <person name="Hugenholtz P."/>
            <person name="Polz M.F."/>
            <person name="Zhang T."/>
        </authorList>
    </citation>
    <scope>NUCLEOTIDE SEQUENCE</scope>
    <source>
        <strain evidence="1">HKST-UBA02</strain>
    </source>
</reference>
<comment type="caution">
    <text evidence="1">The sequence shown here is derived from an EMBL/GenBank/DDBJ whole genome shotgun (WGS) entry which is preliminary data.</text>
</comment>
<dbReference type="Proteomes" id="UP000699691">
    <property type="component" value="Unassembled WGS sequence"/>
</dbReference>
<dbReference type="EMBL" id="JAGQKY010000253">
    <property type="protein sequence ID" value="MCA9398034.1"/>
    <property type="molecule type" value="Genomic_DNA"/>
</dbReference>
<sequence length="443" mass="47000">MIGYQVTDTSGPAKAVVGTVSGTSLSFGTEYQFESSQNTGLSLSTLNESTFAVTYRDWGDSNYGKIVIGQVSGTIISYGSESVFSTSTPGETSTIFLNGSSFLLAYRTGSTYSRVVTVSTTSYFYPSVTRDSNSKVWVGSTYNNESNNIVRVRQSSNANDITAWSTPEQLNTSTNSNKFATILPLTSGSMYLIWIDGTTIEGKKYNGTAWDGSPTSIATGSSGASTNISATSDSSGNIHLVYINSSGQVMYQEYTTSWQTAVTLDSNSGNEYPTISLNSSTGQLSVFWIRSDDIFYKLGGAPYTSGYWDASATTFESTGTNNWLSSSTQVDSVGNAFLGWTEGTANPFSIKFGGFISGRLTVTENTTAPYYKFGSKSAKIVASGTGANDFTTTIDPNSTANHTLSAYVYNGTSGVVGGTVDNTVAQLVWEGTAQSGTTYTDMG</sequence>
<dbReference type="AlphaFoldDB" id="A0A955RWN3"/>
<name>A0A955RWN3_UNCKA</name>
<proteinExistence type="predicted"/>
<reference evidence="1" key="1">
    <citation type="submission" date="2020-04" db="EMBL/GenBank/DDBJ databases">
        <authorList>
            <person name="Zhang T."/>
        </authorList>
    </citation>
    <scope>NUCLEOTIDE SEQUENCE</scope>
    <source>
        <strain evidence="1">HKST-UBA02</strain>
    </source>
</reference>
<gene>
    <name evidence="1" type="ORF">KC573_04345</name>
</gene>
<organism evidence="1 2">
    <name type="scientific">candidate division WWE3 bacterium</name>
    <dbReference type="NCBI Taxonomy" id="2053526"/>
    <lineage>
        <taxon>Bacteria</taxon>
        <taxon>Katanobacteria</taxon>
    </lineage>
</organism>
<evidence type="ECO:0000313" key="2">
    <source>
        <dbReference type="Proteomes" id="UP000699691"/>
    </source>
</evidence>
<protein>
    <submittedName>
        <fullName evidence="1">Uncharacterized protein</fullName>
    </submittedName>
</protein>
<accession>A0A955RWN3</accession>
<feature type="non-terminal residue" evidence="1">
    <location>
        <position position="443"/>
    </location>
</feature>